<gene>
    <name evidence="1" type="ORF">CWI81_11985</name>
</gene>
<dbReference type="SUPFAM" id="SSF82784">
    <property type="entry name" value="OsmC-like"/>
    <property type="match status" value="1"/>
</dbReference>
<dbReference type="AlphaFoldDB" id="A0A432Z774"/>
<evidence type="ECO:0000313" key="2">
    <source>
        <dbReference type="Proteomes" id="UP000287908"/>
    </source>
</evidence>
<dbReference type="Gene3D" id="3.30.300.20">
    <property type="match status" value="1"/>
</dbReference>
<reference evidence="1 2" key="1">
    <citation type="journal article" date="2011" name="Front. Microbiol.">
        <title>Genomic signatures of strain selection and enhancement in Bacillus atrophaeus var. globigii, a historical biowarfare simulant.</title>
        <authorList>
            <person name="Gibbons H.S."/>
            <person name="Broomall S.M."/>
            <person name="McNew L.A."/>
            <person name="Daligault H."/>
            <person name="Chapman C."/>
            <person name="Bruce D."/>
            <person name="Karavis M."/>
            <person name="Krepps M."/>
            <person name="McGregor P.A."/>
            <person name="Hong C."/>
            <person name="Park K.H."/>
            <person name="Akmal A."/>
            <person name="Feldman A."/>
            <person name="Lin J.S."/>
            <person name="Chang W.E."/>
            <person name="Higgs B.W."/>
            <person name="Demirev P."/>
            <person name="Lindquist J."/>
            <person name="Liem A."/>
            <person name="Fochler E."/>
            <person name="Read T.D."/>
            <person name="Tapia R."/>
            <person name="Johnson S."/>
            <person name="Bishop-Lilly K.A."/>
            <person name="Detter C."/>
            <person name="Han C."/>
            <person name="Sozhamannan S."/>
            <person name="Rosenzweig C.N."/>
            <person name="Skowronski E.W."/>
        </authorList>
    </citation>
    <scope>NUCLEOTIDE SEQUENCE [LARGE SCALE GENOMIC DNA]</scope>
    <source>
        <strain evidence="1 2">CL-SP19</strain>
    </source>
</reference>
<keyword evidence="2" id="KW-1185">Reference proteome</keyword>
<dbReference type="InterPro" id="IPR036102">
    <property type="entry name" value="OsmC/Ohrsf"/>
</dbReference>
<sequence>MADNKLTATVKWLDEMTFVAESGSGHQTVFDGNSPGTAASPMEMILMAAGSCASVDVVSILEKTRQQVVDCRCEVTGERVGETPNVFKKIHLEFVVTGHNVEDKHVDRAVKLSADKYCSVAKMLEASVELSHSYKIIAV</sequence>
<dbReference type="OrthoDB" id="9804010at2"/>
<dbReference type="Proteomes" id="UP000287908">
    <property type="component" value="Unassembled WGS sequence"/>
</dbReference>
<dbReference type="NCBIfam" id="NF008009">
    <property type="entry name" value="PRK10738.1"/>
    <property type="match status" value="1"/>
</dbReference>
<proteinExistence type="predicted"/>
<dbReference type="PANTHER" id="PTHR34352">
    <property type="entry name" value="PROTEIN YHFA"/>
    <property type="match status" value="1"/>
</dbReference>
<dbReference type="PANTHER" id="PTHR34352:SF1">
    <property type="entry name" value="PROTEIN YHFA"/>
    <property type="match status" value="1"/>
</dbReference>
<name>A0A432Z774_9GAMM</name>
<organism evidence="1 2">
    <name type="scientific">Idiomarina seosinensis</name>
    <dbReference type="NCBI Taxonomy" id="281739"/>
    <lineage>
        <taxon>Bacteria</taxon>
        <taxon>Pseudomonadati</taxon>
        <taxon>Pseudomonadota</taxon>
        <taxon>Gammaproteobacteria</taxon>
        <taxon>Alteromonadales</taxon>
        <taxon>Idiomarinaceae</taxon>
        <taxon>Idiomarina</taxon>
    </lineage>
</organism>
<dbReference type="Pfam" id="PF02566">
    <property type="entry name" value="OsmC"/>
    <property type="match status" value="1"/>
</dbReference>
<dbReference type="RefSeq" id="WP_126785537.1">
    <property type="nucleotide sequence ID" value="NZ_PIQF01000004.1"/>
</dbReference>
<comment type="caution">
    <text evidence="1">The sequence shown here is derived from an EMBL/GenBank/DDBJ whole genome shotgun (WGS) entry which is preliminary data.</text>
</comment>
<dbReference type="InterPro" id="IPR003718">
    <property type="entry name" value="OsmC/Ohr_fam"/>
</dbReference>
<dbReference type="EMBL" id="PIQF01000004">
    <property type="protein sequence ID" value="RUO73736.1"/>
    <property type="molecule type" value="Genomic_DNA"/>
</dbReference>
<dbReference type="InterPro" id="IPR015946">
    <property type="entry name" value="KH_dom-like_a/b"/>
</dbReference>
<dbReference type="Gene3D" id="2.20.25.10">
    <property type="match status" value="1"/>
</dbReference>
<protein>
    <submittedName>
        <fullName evidence="1">OsmC family protein</fullName>
    </submittedName>
</protein>
<accession>A0A432Z774</accession>
<evidence type="ECO:0000313" key="1">
    <source>
        <dbReference type="EMBL" id="RUO73736.1"/>
    </source>
</evidence>